<dbReference type="GO" id="GO:0016787">
    <property type="term" value="F:hydrolase activity"/>
    <property type="evidence" value="ECO:0007669"/>
    <property type="project" value="UniProtKB-KW"/>
</dbReference>
<dbReference type="InterPro" id="IPR036412">
    <property type="entry name" value="HAD-like_sf"/>
</dbReference>
<gene>
    <name evidence="1" type="ORF">NME_0209</name>
</gene>
<keyword evidence="1" id="KW-0378">Hydrolase</keyword>
<evidence type="ECO:0000313" key="1">
    <source>
        <dbReference type="EMBL" id="CBA03716.1"/>
    </source>
</evidence>
<name>C6SA97_NEIME</name>
<proteinExistence type="predicted"/>
<dbReference type="PANTHER" id="PTHR12725:SF117">
    <property type="entry name" value="HALOACID DEHALOGENASE-LIKE HYDROLASE"/>
    <property type="match status" value="1"/>
</dbReference>
<sequence length="94" mass="10850">MQENPTVWLFDLDNTLHNADAGLFTLINRAMTRYMARRLKLSESAASDLRQDYWHRYGATLAGLQIHHPEIDIAEFLRESHPIDAILTRLHGHA</sequence>
<dbReference type="PANTHER" id="PTHR12725">
    <property type="entry name" value="HALOACID DEHALOGENASE-LIKE HYDROLASE"/>
    <property type="match status" value="1"/>
</dbReference>
<dbReference type="Gene3D" id="1.10.150.450">
    <property type="match status" value="1"/>
</dbReference>
<reference evidence="1" key="1">
    <citation type="journal article" date="2008" name="Proc. Natl. Acad. Sci. U.S.A.">
        <title>Whole-genome comparison of disease and carriage strains provides insights into virulence evolution in Neisseria meningitidis.</title>
        <authorList>
            <person name="Schoen C."/>
            <person name="Blom J."/>
            <person name="Claus H."/>
            <person name="Schramm-Glueck A."/>
            <person name="Brandt P."/>
            <person name="Mueller T."/>
            <person name="Goesmann A."/>
            <person name="Joseph B."/>
            <person name="Konietzny S."/>
            <person name="Kurzai O."/>
            <person name="Schmitt C."/>
            <person name="Friedrich T."/>
            <person name="Linke B."/>
            <person name="Vogel U."/>
            <person name="Frosch M."/>
        </authorList>
    </citation>
    <scope>NUCLEOTIDE SEQUENCE</scope>
    <source>
        <strain evidence="1">Alpha153</strain>
    </source>
</reference>
<accession>C6SA97</accession>
<dbReference type="SUPFAM" id="SSF56784">
    <property type="entry name" value="HAD-like"/>
    <property type="match status" value="1"/>
</dbReference>
<dbReference type="EMBL" id="AM889137">
    <property type="protein sequence ID" value="CBA03716.1"/>
    <property type="molecule type" value="Genomic_DNA"/>
</dbReference>
<organism evidence="1">
    <name type="scientific">Neisseria meningitidis alpha153</name>
    <dbReference type="NCBI Taxonomy" id="663926"/>
    <lineage>
        <taxon>Bacteria</taxon>
        <taxon>Pseudomonadati</taxon>
        <taxon>Pseudomonadota</taxon>
        <taxon>Betaproteobacteria</taxon>
        <taxon>Neisseriales</taxon>
        <taxon>Neisseriaceae</taxon>
        <taxon>Neisseria</taxon>
    </lineage>
</organism>
<protein>
    <submittedName>
        <fullName evidence="1">Putative hydrolase</fullName>
    </submittedName>
</protein>
<dbReference type="AlphaFoldDB" id="C6SA97"/>